<keyword evidence="2" id="KW-0472">Membrane</keyword>
<evidence type="ECO:0000313" key="4">
    <source>
        <dbReference type="Proteomes" id="UP000596742"/>
    </source>
</evidence>
<evidence type="ECO:0000256" key="1">
    <source>
        <dbReference type="SAM" id="MobiDB-lite"/>
    </source>
</evidence>
<dbReference type="AlphaFoldDB" id="A0A8B6D881"/>
<feature type="region of interest" description="Disordered" evidence="1">
    <location>
        <begin position="375"/>
        <end position="419"/>
    </location>
</feature>
<feature type="region of interest" description="Disordered" evidence="1">
    <location>
        <begin position="128"/>
        <end position="188"/>
    </location>
</feature>
<name>A0A8B6D881_MYTGA</name>
<evidence type="ECO:0000256" key="2">
    <source>
        <dbReference type="SAM" id="Phobius"/>
    </source>
</evidence>
<dbReference type="Proteomes" id="UP000596742">
    <property type="component" value="Unassembled WGS sequence"/>
</dbReference>
<proteinExistence type="predicted"/>
<gene>
    <name evidence="3" type="ORF">MGAL_10B067635</name>
</gene>
<organism evidence="3 4">
    <name type="scientific">Mytilus galloprovincialis</name>
    <name type="common">Mediterranean mussel</name>
    <dbReference type="NCBI Taxonomy" id="29158"/>
    <lineage>
        <taxon>Eukaryota</taxon>
        <taxon>Metazoa</taxon>
        <taxon>Spiralia</taxon>
        <taxon>Lophotrochozoa</taxon>
        <taxon>Mollusca</taxon>
        <taxon>Bivalvia</taxon>
        <taxon>Autobranchia</taxon>
        <taxon>Pteriomorphia</taxon>
        <taxon>Mytilida</taxon>
        <taxon>Mytiloidea</taxon>
        <taxon>Mytilidae</taxon>
        <taxon>Mytilinae</taxon>
        <taxon>Mytilus</taxon>
    </lineage>
</organism>
<protein>
    <submittedName>
        <fullName evidence="3">Uncharacterized protein</fullName>
    </submittedName>
</protein>
<sequence>MFELEPDSKYFFKLCAKGANEQDEICANTTVQTKEVLVGKQSPGKDNTVILIWIFAACGVVLVLFAVIIIMIIYMCKKQRSSPSSRSRRKRYSLFGKEISKKKSTSERGNNFSIGNLFVKCTEHAETSFSDNSNSSTSSSSLTGSPDGLIKGKPKDSTKDGESEEKFITQDEKQDNNNSSQKRNNSCAESLKFKESSVTKNDNQIHVCKQKAVSEQIRLEQELKCGESNEIHSNFPADELHMSIESSENSTMRTVEELQVSFLEAGEKVALLNACQAGNKISEKGLKTDRSLEYIEGRRTEPYHQLDPICLDDAPRLSMLSDSFERLNEKTGHLSGLSSNVNLNRNDAHKTSHSKDLNVDDLHALDLPTGLNSAQFQPPVVNENFPFTPKPDSYDFNRSESLQPNQTSHSSKKPHRTSSIEHKISTVGHVNLNHKISSANGGVSSCDIVAMNNQVLEPTVSAVYSAPCIQGAKINNEASQYQTTEDNHVRNRIHNETIDHRLSEPTLTLPNTQHVVDKNETRHSSISNRDNVEIFMDRSQRDDSLHTGLLLACKSSSNTTNNVEKVSNVCTTSVSRAMYCLTPAFFKDLGYFLDPHSNYGNEKSWYGLTLAVLGLPEEKVKSISHHTKGNPEAGHFLATLEYYVADEKHLSDIVQYFVQPHSLRVDVIQYFKKHHKDCAVCNTLYLMVPRGRDISNSTEDVRKVSASHHEGS</sequence>
<feature type="compositionally biased region" description="Basic and acidic residues" evidence="1">
    <location>
        <begin position="153"/>
        <end position="175"/>
    </location>
</feature>
<feature type="transmembrane region" description="Helical" evidence="2">
    <location>
        <begin position="50"/>
        <end position="76"/>
    </location>
</feature>
<keyword evidence="2" id="KW-0812">Transmembrane</keyword>
<dbReference type="EMBL" id="UYJE01002927">
    <property type="protein sequence ID" value="VDI14994.1"/>
    <property type="molecule type" value="Genomic_DNA"/>
</dbReference>
<keyword evidence="2" id="KW-1133">Transmembrane helix</keyword>
<feature type="compositionally biased region" description="Low complexity" evidence="1">
    <location>
        <begin position="128"/>
        <end position="149"/>
    </location>
</feature>
<dbReference type="OrthoDB" id="10336112at2759"/>
<reference evidence="3" key="1">
    <citation type="submission" date="2018-11" db="EMBL/GenBank/DDBJ databases">
        <authorList>
            <person name="Alioto T."/>
            <person name="Alioto T."/>
        </authorList>
    </citation>
    <scope>NUCLEOTIDE SEQUENCE</scope>
</reference>
<feature type="compositionally biased region" description="Polar residues" evidence="1">
    <location>
        <begin position="176"/>
        <end position="188"/>
    </location>
</feature>
<evidence type="ECO:0000313" key="3">
    <source>
        <dbReference type="EMBL" id="VDI14994.1"/>
    </source>
</evidence>
<comment type="caution">
    <text evidence="3">The sequence shown here is derived from an EMBL/GenBank/DDBJ whole genome shotgun (WGS) entry which is preliminary data.</text>
</comment>
<keyword evidence="4" id="KW-1185">Reference proteome</keyword>
<feature type="compositionally biased region" description="Polar residues" evidence="1">
    <location>
        <begin position="399"/>
        <end position="409"/>
    </location>
</feature>
<accession>A0A8B6D881</accession>